<reference evidence="1" key="1">
    <citation type="submission" date="2024-09" db="EMBL/GenBank/DDBJ databases">
        <title>Black Yeasts Isolated from many extreme environments.</title>
        <authorList>
            <person name="Coleine C."/>
            <person name="Stajich J.E."/>
            <person name="Selbmann L."/>
        </authorList>
    </citation>
    <scope>NUCLEOTIDE SEQUENCE</scope>
    <source>
        <strain evidence="1">CCFEE 5737</strain>
    </source>
</reference>
<dbReference type="Proteomes" id="UP001186974">
    <property type="component" value="Unassembled WGS sequence"/>
</dbReference>
<accession>A0ACC3DRP5</accession>
<protein>
    <submittedName>
        <fullName evidence="1">Uncharacterized protein</fullName>
    </submittedName>
</protein>
<sequence>MCSDCCSHSLTVANNVWATPVHPVKLLAHLQVYTETKATINAFRLSCRFGTGPNVFVANMPQELVDMVVNEILQPARTAVYKYWDELFACAEERCRYRDHFSEEEKEELRPEMEDIWRQGAAGGADFSLDDVLSEHLDSCGSDSVYGLHLDNKSLWQQAVSQGHHQWIEAGKFKHYPGSFDKYEEVLDKDFGLSAWISHQKIPSTLRTIFPSPGSLTPGEERETTVGFLKLPDKHHKEDASVYTSEDQYSSDGERRYTCDSTLSMLVDPKALEISKEQRSRFARAMQALGLEPFVHPTQLIAPSHKSFRVGKSKHSMERVFLFKGHNKPHSTQYPEAIEKERKRIEEHVKNLEESSWPKLMSLVNTNHKW</sequence>
<proteinExistence type="predicted"/>
<evidence type="ECO:0000313" key="1">
    <source>
        <dbReference type="EMBL" id="KAK3079327.1"/>
    </source>
</evidence>
<gene>
    <name evidence="1" type="ORF">LTS18_005136</name>
</gene>
<evidence type="ECO:0000313" key="2">
    <source>
        <dbReference type="Proteomes" id="UP001186974"/>
    </source>
</evidence>
<dbReference type="EMBL" id="JAWDJW010001218">
    <property type="protein sequence ID" value="KAK3079327.1"/>
    <property type="molecule type" value="Genomic_DNA"/>
</dbReference>
<keyword evidence="2" id="KW-1185">Reference proteome</keyword>
<organism evidence="1 2">
    <name type="scientific">Coniosporium uncinatum</name>
    <dbReference type="NCBI Taxonomy" id="93489"/>
    <lineage>
        <taxon>Eukaryota</taxon>
        <taxon>Fungi</taxon>
        <taxon>Dikarya</taxon>
        <taxon>Ascomycota</taxon>
        <taxon>Pezizomycotina</taxon>
        <taxon>Dothideomycetes</taxon>
        <taxon>Dothideomycetes incertae sedis</taxon>
        <taxon>Coniosporium</taxon>
    </lineage>
</organism>
<comment type="caution">
    <text evidence="1">The sequence shown here is derived from an EMBL/GenBank/DDBJ whole genome shotgun (WGS) entry which is preliminary data.</text>
</comment>
<name>A0ACC3DRP5_9PEZI</name>